<dbReference type="SUPFAM" id="SSF54928">
    <property type="entry name" value="RNA-binding domain, RBD"/>
    <property type="match status" value="1"/>
</dbReference>
<dbReference type="Proteomes" id="UP000287166">
    <property type="component" value="Unassembled WGS sequence"/>
</dbReference>
<dbReference type="SMART" id="SM00361">
    <property type="entry name" value="RRM_1"/>
    <property type="match status" value="1"/>
</dbReference>
<dbReference type="InParanoid" id="A0A401GR45"/>
<dbReference type="InterPro" id="IPR035979">
    <property type="entry name" value="RBD_domain_sf"/>
</dbReference>
<keyword evidence="7" id="KW-1185">Reference proteome</keyword>
<feature type="compositionally biased region" description="Pro residues" evidence="4">
    <location>
        <begin position="204"/>
        <end position="219"/>
    </location>
</feature>
<feature type="compositionally biased region" description="Low complexity" evidence="4">
    <location>
        <begin position="187"/>
        <end position="203"/>
    </location>
</feature>
<evidence type="ECO:0000259" key="5">
    <source>
        <dbReference type="PROSITE" id="PS50102"/>
    </source>
</evidence>
<protein>
    <recommendedName>
        <fullName evidence="1">Probable RNA-binding protein 18</fullName>
    </recommendedName>
    <alternativeName>
        <fullName evidence="2">RNA-binding motif protein 18</fullName>
    </alternativeName>
</protein>
<dbReference type="OrthoDB" id="6730379at2759"/>
<dbReference type="Pfam" id="PF00076">
    <property type="entry name" value="RRM_1"/>
    <property type="match status" value="1"/>
</dbReference>
<sequence length="277" mass="29364">MASPARSPLSPDPESGPSASTSTAISHLTFPTPAAEPTLPTHTPAQPRQLLKERLYVGNLHPTVDEYTLLQLFTKYGKVSKLDFLFHKAGPLRGKPRGYAFVEFAESDDADRALAATHDRLLRGRRLTVTHAHQAPLDVLPPGMRPRRPHDAAKPTALSMLKSVGVGRADATSAKIAKMEAKLRQMSATPAVPTASSSSNRPIPLHPSLPPRPAPPSRPPARGTPNTKAALPALPISPPGAGTSASARQTGVGPVGPTTHAHTERKHLAGVRIVKKK</sequence>
<keyword evidence="3" id="KW-0694">RNA-binding</keyword>
<organism evidence="6 7">
    <name type="scientific">Sparassis crispa</name>
    <dbReference type="NCBI Taxonomy" id="139825"/>
    <lineage>
        <taxon>Eukaryota</taxon>
        <taxon>Fungi</taxon>
        <taxon>Dikarya</taxon>
        <taxon>Basidiomycota</taxon>
        <taxon>Agaricomycotina</taxon>
        <taxon>Agaricomycetes</taxon>
        <taxon>Polyporales</taxon>
        <taxon>Sparassidaceae</taxon>
        <taxon>Sparassis</taxon>
    </lineage>
</organism>
<dbReference type="Gene3D" id="3.30.70.330">
    <property type="match status" value="1"/>
</dbReference>
<evidence type="ECO:0000256" key="2">
    <source>
        <dbReference type="ARBA" id="ARBA00030780"/>
    </source>
</evidence>
<dbReference type="STRING" id="139825.A0A401GR45"/>
<evidence type="ECO:0000313" key="7">
    <source>
        <dbReference type="Proteomes" id="UP000287166"/>
    </source>
</evidence>
<name>A0A401GR45_9APHY</name>
<evidence type="ECO:0000256" key="3">
    <source>
        <dbReference type="PROSITE-ProRule" id="PRU00176"/>
    </source>
</evidence>
<dbReference type="InterPro" id="IPR000504">
    <property type="entry name" value="RRM_dom"/>
</dbReference>
<evidence type="ECO:0000313" key="6">
    <source>
        <dbReference type="EMBL" id="GBE84685.1"/>
    </source>
</evidence>
<proteinExistence type="predicted"/>
<accession>A0A401GR45</accession>
<dbReference type="CDD" id="cd12355">
    <property type="entry name" value="RRM_RBM18"/>
    <property type="match status" value="1"/>
</dbReference>
<feature type="region of interest" description="Disordered" evidence="4">
    <location>
        <begin position="1"/>
        <end position="24"/>
    </location>
</feature>
<dbReference type="SMART" id="SM00360">
    <property type="entry name" value="RRM"/>
    <property type="match status" value="1"/>
</dbReference>
<evidence type="ECO:0000256" key="1">
    <source>
        <dbReference type="ARBA" id="ARBA00021141"/>
    </source>
</evidence>
<dbReference type="EMBL" id="BFAD01000006">
    <property type="protein sequence ID" value="GBE84685.1"/>
    <property type="molecule type" value="Genomic_DNA"/>
</dbReference>
<feature type="region of interest" description="Disordered" evidence="4">
    <location>
        <begin position="185"/>
        <end position="277"/>
    </location>
</feature>
<dbReference type="PANTHER" id="PTHR48038:SF1">
    <property type="entry name" value="RIBONUCLEOPROTEIN RB97D"/>
    <property type="match status" value="1"/>
</dbReference>
<dbReference type="AlphaFoldDB" id="A0A401GR45"/>
<comment type="caution">
    <text evidence="6">The sequence shown here is derived from an EMBL/GenBank/DDBJ whole genome shotgun (WGS) entry which is preliminary data.</text>
</comment>
<dbReference type="InterPro" id="IPR003954">
    <property type="entry name" value="RRM_euk-type"/>
</dbReference>
<dbReference type="RefSeq" id="XP_027615598.1">
    <property type="nucleotide sequence ID" value="XM_027759797.1"/>
</dbReference>
<dbReference type="PANTHER" id="PTHR48038">
    <property type="entry name" value="RIBONUCLEOPROTEIN RB97D"/>
    <property type="match status" value="1"/>
</dbReference>
<dbReference type="InterPro" id="IPR039157">
    <property type="entry name" value="RBM18_RRM"/>
</dbReference>
<feature type="domain" description="RRM" evidence="5">
    <location>
        <begin position="53"/>
        <end position="134"/>
    </location>
</feature>
<gene>
    <name evidence="6" type="ORF">SCP_0606640</name>
</gene>
<dbReference type="GO" id="GO:0003723">
    <property type="term" value="F:RNA binding"/>
    <property type="evidence" value="ECO:0007669"/>
    <property type="project" value="UniProtKB-UniRule"/>
</dbReference>
<evidence type="ECO:0000256" key="4">
    <source>
        <dbReference type="SAM" id="MobiDB-lite"/>
    </source>
</evidence>
<feature type="compositionally biased region" description="Basic residues" evidence="4">
    <location>
        <begin position="263"/>
        <end position="277"/>
    </location>
</feature>
<dbReference type="PROSITE" id="PS50102">
    <property type="entry name" value="RRM"/>
    <property type="match status" value="1"/>
</dbReference>
<dbReference type="GeneID" id="38781602"/>
<dbReference type="InterPro" id="IPR012677">
    <property type="entry name" value="Nucleotide-bd_a/b_plait_sf"/>
</dbReference>
<reference evidence="6 7" key="1">
    <citation type="journal article" date="2018" name="Sci. Rep.">
        <title>Genome sequence of the cauliflower mushroom Sparassis crispa (Hanabiratake) and its association with beneficial usage.</title>
        <authorList>
            <person name="Kiyama R."/>
            <person name="Furutani Y."/>
            <person name="Kawaguchi K."/>
            <person name="Nakanishi T."/>
        </authorList>
    </citation>
    <scope>NUCLEOTIDE SEQUENCE [LARGE SCALE GENOMIC DNA]</scope>
</reference>